<evidence type="ECO:0008006" key="6">
    <source>
        <dbReference type="Google" id="ProtNLM"/>
    </source>
</evidence>
<dbReference type="InterPro" id="IPR021741">
    <property type="entry name" value="DUF3311"/>
</dbReference>
<keyword evidence="4" id="KW-1185">Reference proteome</keyword>
<dbReference type="KEGG" id="cdiv:CPM_1522"/>
<reference evidence="3" key="2">
    <citation type="submission" date="2016-06" db="EMBL/GenBank/DDBJ databases">
        <authorList>
            <person name="Olsen C.W."/>
            <person name="Carey S."/>
            <person name="Hinshaw L."/>
            <person name="Karasin A.I."/>
        </authorList>
    </citation>
    <scope>NUCLEOTIDE SEQUENCE [LARGE SCALE GENOMIC DNA]</scope>
    <source>
        <strain evidence="3">PM4</strain>
    </source>
</reference>
<dbReference type="EMBL" id="LT719092">
    <property type="protein sequence ID" value="SJK85314.1"/>
    <property type="molecule type" value="Genomic_DNA"/>
</dbReference>
<evidence type="ECO:0000313" key="3">
    <source>
        <dbReference type="EMBL" id="SJK85314.1"/>
    </source>
</evidence>
<reference evidence="4" key="3">
    <citation type="submission" date="2016-06" db="EMBL/GenBank/DDBJ databases">
        <authorList>
            <person name="Toshchakov V.S."/>
        </authorList>
    </citation>
    <scope>NUCLEOTIDE SEQUENCE [LARGE SCALE GENOMIC DNA]</scope>
    <source>
        <strain>PM4 (JCM 30641</strain>
        <strain evidence="4">\VKM B-2940)</strain>
    </source>
</reference>
<dbReference type="RefSeq" id="WP_241869806.1">
    <property type="nucleotide sequence ID" value="NZ_LT671858.1"/>
</dbReference>
<feature type="transmembrane region" description="Helical" evidence="1">
    <location>
        <begin position="29"/>
        <end position="50"/>
    </location>
</feature>
<dbReference type="Proteomes" id="UP000187822">
    <property type="component" value="Chromosome I"/>
</dbReference>
<dbReference type="EMBL" id="LT671858">
    <property type="protein sequence ID" value="SIM76858.1"/>
    <property type="molecule type" value="Genomic_DNA"/>
</dbReference>
<evidence type="ECO:0000313" key="2">
    <source>
        <dbReference type="EMBL" id="SIM76858.1"/>
    </source>
</evidence>
<organism evidence="2 5">
    <name type="scientific">Cuniculiplasma divulgatum</name>
    <dbReference type="NCBI Taxonomy" id="1673428"/>
    <lineage>
        <taxon>Archaea</taxon>
        <taxon>Methanobacteriati</taxon>
        <taxon>Thermoplasmatota</taxon>
        <taxon>Thermoplasmata</taxon>
        <taxon>Thermoplasmatales</taxon>
        <taxon>Cuniculiplasmataceae</taxon>
        <taxon>Cuniculiplasma</taxon>
    </lineage>
</organism>
<dbReference type="GeneID" id="41588770"/>
<keyword evidence="1" id="KW-0472">Membrane</keyword>
<evidence type="ECO:0000313" key="5">
    <source>
        <dbReference type="Proteomes" id="UP000195607"/>
    </source>
</evidence>
<name>A0A1N5VVA6_9ARCH</name>
<evidence type="ECO:0000256" key="1">
    <source>
        <dbReference type="SAM" id="Phobius"/>
    </source>
</evidence>
<keyword evidence="1" id="KW-0812">Transmembrane</keyword>
<gene>
    <name evidence="3" type="ORF">CPM_1522</name>
    <name evidence="2" type="ORF">CSP5_1528</name>
</gene>
<dbReference type="Proteomes" id="UP000195607">
    <property type="component" value="Chromosome I"/>
</dbReference>
<dbReference type="Pfam" id="PF11755">
    <property type="entry name" value="DUF3311"/>
    <property type="match status" value="1"/>
</dbReference>
<accession>A0A1N5VVA6</accession>
<sequence length="61" mass="7291">MLVIPYVFMTVGFTIYDRVQPEIGGWPFFYWYQLMWIFIAAIFTFSVYTIETREHKARGAA</sequence>
<protein>
    <recommendedName>
        <fullName evidence="6">DUF3311 domain-containing protein</fullName>
    </recommendedName>
</protein>
<dbReference type="AlphaFoldDB" id="A0A1N5VVA6"/>
<reference evidence="2 5" key="1">
    <citation type="submission" date="2016-04" db="EMBL/GenBank/DDBJ databases">
        <authorList>
            <person name="Evans L.H."/>
            <person name="Alamgir A."/>
            <person name="Owens N."/>
            <person name="Weber N.D."/>
            <person name="Virtaneva K."/>
            <person name="Barbian K."/>
            <person name="Babar A."/>
            <person name="Rosenke K."/>
        </authorList>
    </citation>
    <scope>NUCLEOTIDE SEQUENCE [LARGE SCALE GENOMIC DNA]</scope>
    <source>
        <strain evidence="2">S5</strain>
        <strain evidence="5">S5(T) (JCM 30642 \VKM B-2941)</strain>
    </source>
</reference>
<keyword evidence="1" id="KW-1133">Transmembrane helix</keyword>
<evidence type="ECO:0000313" key="4">
    <source>
        <dbReference type="Proteomes" id="UP000187822"/>
    </source>
</evidence>
<proteinExistence type="predicted"/>